<name>A0AAD5H8B2_9CHLO</name>
<organism evidence="2 3">
    <name type="scientific">Chlorella ohadii</name>
    <dbReference type="NCBI Taxonomy" id="2649997"/>
    <lineage>
        <taxon>Eukaryota</taxon>
        <taxon>Viridiplantae</taxon>
        <taxon>Chlorophyta</taxon>
        <taxon>core chlorophytes</taxon>
        <taxon>Trebouxiophyceae</taxon>
        <taxon>Chlorellales</taxon>
        <taxon>Chlorellaceae</taxon>
        <taxon>Chlorella clade</taxon>
        <taxon>Chlorella</taxon>
    </lineage>
</organism>
<protein>
    <submittedName>
        <fullName evidence="2">Uncharacterized protein</fullName>
    </submittedName>
</protein>
<dbReference type="AlphaFoldDB" id="A0AAD5H8B2"/>
<gene>
    <name evidence="2" type="ORF">COHA_002123</name>
</gene>
<comment type="caution">
    <text evidence="2">The sequence shown here is derived from an EMBL/GenBank/DDBJ whole genome shotgun (WGS) entry which is preliminary data.</text>
</comment>
<feature type="coiled-coil region" evidence="1">
    <location>
        <begin position="46"/>
        <end position="103"/>
    </location>
</feature>
<keyword evidence="3" id="KW-1185">Reference proteome</keyword>
<dbReference type="EMBL" id="JADXDR010000032">
    <property type="protein sequence ID" value="KAI7844325.1"/>
    <property type="molecule type" value="Genomic_DNA"/>
</dbReference>
<dbReference type="Proteomes" id="UP001205105">
    <property type="component" value="Unassembled WGS sequence"/>
</dbReference>
<evidence type="ECO:0000313" key="2">
    <source>
        <dbReference type="EMBL" id="KAI7844325.1"/>
    </source>
</evidence>
<sequence length="218" mass="23788">MGGGLCAGAMLHWKCNAPSHKHAARSASFHHGRSDDEEEEEGGMDLATLQAMMVEMVRKRKQATQRKQGQMVAELEKEVGDQLAAKEKELREAQKQLEGKARQHTGGPGRSAVSKQFAALEKQLDAKMSEIDAAALAFQQKLGTLWDQYSALYDRVEATAAETEAAASKQRTAAARGLEQLRDTLAAKAAEAERKIERANKKASKMPELAQMLAPFLG</sequence>
<proteinExistence type="predicted"/>
<evidence type="ECO:0000313" key="3">
    <source>
        <dbReference type="Proteomes" id="UP001205105"/>
    </source>
</evidence>
<accession>A0AAD5H8B2</accession>
<keyword evidence="1" id="KW-0175">Coiled coil</keyword>
<reference evidence="2" key="1">
    <citation type="submission" date="2020-11" db="EMBL/GenBank/DDBJ databases">
        <title>Chlorella ohadii genome sequencing and assembly.</title>
        <authorList>
            <person name="Murik O."/>
            <person name="Treves H."/>
            <person name="Kedem I."/>
            <person name="Shotland Y."/>
            <person name="Kaplan A."/>
        </authorList>
    </citation>
    <scope>NUCLEOTIDE SEQUENCE</scope>
    <source>
        <strain evidence="2">1</strain>
    </source>
</reference>
<feature type="coiled-coil region" evidence="1">
    <location>
        <begin position="175"/>
        <end position="202"/>
    </location>
</feature>
<evidence type="ECO:0000256" key="1">
    <source>
        <dbReference type="SAM" id="Coils"/>
    </source>
</evidence>